<protein>
    <submittedName>
        <fullName evidence="2">Uncharacterized protein</fullName>
    </submittedName>
</protein>
<feature type="transmembrane region" description="Helical" evidence="1">
    <location>
        <begin position="367"/>
        <end position="392"/>
    </location>
</feature>
<reference evidence="2" key="1">
    <citation type="submission" date="2022-11" db="EMBL/GenBank/DDBJ databases">
        <authorList>
            <person name="Petersen C."/>
        </authorList>
    </citation>
    <scope>NUCLEOTIDE SEQUENCE</scope>
    <source>
        <strain evidence="2">IBT 23319</strain>
    </source>
</reference>
<sequence length="485" mass="55137">METREEKLATWADLSVDGQQGIRFLEGSIPLVPNNLNNQARFSQDRYECSQIDHLLQTNNDGSDLWHFKVISFPQIQLGRLRLSMSKPVFQNIQESWNLHPRTIEVFLANNGVFTNFHCSHSGRTYFILKVANSRTTGFDCASVTCDPSHRTTYVLYQHIRDEDSVFATLTSSLERCIDPLFFIAALYRSHHQQIEAYRNTIDDAILKIERQTGLGVPANLNGRRASLDKEPMHFSSKGTIQQLSYCQSDVAIIKHVGRCCLECGDWLVQLFDETLLKEHNTKSSTNQIGKGLEVSKSLRAARLMSRDDVEYTRRRSKMLLSQIQQIGERAQSQTNFLLATLSQSDTEYSASIAIDGKSDSNAMKAISILGAIYLPGTCVATLLSMDIFIWRDADGTLKISPSIWIYWTIALPLTLATFVVWIAWSRREDRKSEKRLTISHTKPRFGPDSTVQENTGTVLDQAGGSGHLAFWHEWVPRRRDIWRV</sequence>
<comment type="caution">
    <text evidence="2">The sequence shown here is derived from an EMBL/GenBank/DDBJ whole genome shotgun (WGS) entry which is preliminary data.</text>
</comment>
<dbReference type="Proteomes" id="UP001147733">
    <property type="component" value="Unassembled WGS sequence"/>
</dbReference>
<reference evidence="2" key="2">
    <citation type="journal article" date="2023" name="IMA Fungus">
        <title>Comparative genomic study of the Penicillium genus elucidates a diverse pangenome and 15 lateral gene transfer events.</title>
        <authorList>
            <person name="Petersen C."/>
            <person name="Sorensen T."/>
            <person name="Nielsen M.R."/>
            <person name="Sondergaard T.E."/>
            <person name="Sorensen J.L."/>
            <person name="Fitzpatrick D.A."/>
            <person name="Frisvad J.C."/>
            <person name="Nielsen K.L."/>
        </authorList>
    </citation>
    <scope>NUCLEOTIDE SEQUENCE</scope>
    <source>
        <strain evidence="2">IBT 23319</strain>
    </source>
</reference>
<dbReference type="EMBL" id="JAPQKT010000001">
    <property type="protein sequence ID" value="KAJ5241988.1"/>
    <property type="molecule type" value="Genomic_DNA"/>
</dbReference>
<evidence type="ECO:0000313" key="3">
    <source>
        <dbReference type="Proteomes" id="UP001147733"/>
    </source>
</evidence>
<dbReference type="Gene3D" id="1.20.58.340">
    <property type="entry name" value="Magnesium transport protein CorA, transmembrane region"/>
    <property type="match status" value="1"/>
</dbReference>
<evidence type="ECO:0000256" key="1">
    <source>
        <dbReference type="SAM" id="Phobius"/>
    </source>
</evidence>
<dbReference type="GeneID" id="81378402"/>
<keyword evidence="1" id="KW-0812">Transmembrane</keyword>
<gene>
    <name evidence="2" type="ORF">N7469_000315</name>
</gene>
<evidence type="ECO:0000313" key="2">
    <source>
        <dbReference type="EMBL" id="KAJ5241988.1"/>
    </source>
</evidence>
<keyword evidence="1" id="KW-1133">Transmembrane helix</keyword>
<keyword evidence="1" id="KW-0472">Membrane</keyword>
<name>A0A9W9TUS2_PENCI</name>
<dbReference type="RefSeq" id="XP_056504992.1">
    <property type="nucleotide sequence ID" value="XM_056639235.1"/>
</dbReference>
<feature type="transmembrane region" description="Helical" evidence="1">
    <location>
        <begin position="404"/>
        <end position="425"/>
    </location>
</feature>
<dbReference type="OrthoDB" id="1046782at2759"/>
<accession>A0A9W9TUS2</accession>
<keyword evidence="3" id="KW-1185">Reference proteome</keyword>
<organism evidence="2 3">
    <name type="scientific">Penicillium citrinum</name>
    <dbReference type="NCBI Taxonomy" id="5077"/>
    <lineage>
        <taxon>Eukaryota</taxon>
        <taxon>Fungi</taxon>
        <taxon>Dikarya</taxon>
        <taxon>Ascomycota</taxon>
        <taxon>Pezizomycotina</taxon>
        <taxon>Eurotiomycetes</taxon>
        <taxon>Eurotiomycetidae</taxon>
        <taxon>Eurotiales</taxon>
        <taxon>Aspergillaceae</taxon>
        <taxon>Penicillium</taxon>
    </lineage>
</organism>
<dbReference type="AlphaFoldDB" id="A0A9W9TUS2"/>
<proteinExistence type="predicted"/>